<feature type="region of interest" description="Disordered" evidence="7">
    <location>
        <begin position="149"/>
        <end position="177"/>
    </location>
</feature>
<dbReference type="Gene3D" id="1.20.920.10">
    <property type="entry name" value="Bromodomain-like"/>
    <property type="match status" value="2"/>
</dbReference>
<keyword evidence="2" id="KW-0805">Transcription regulation</keyword>
<keyword evidence="4" id="KW-0804">Transcription</keyword>
<evidence type="ECO:0000256" key="3">
    <source>
        <dbReference type="ARBA" id="ARBA00023117"/>
    </source>
</evidence>
<dbReference type="GO" id="GO:0000228">
    <property type="term" value="C:nuclear chromosome"/>
    <property type="evidence" value="ECO:0007669"/>
    <property type="project" value="TreeGrafter"/>
</dbReference>
<evidence type="ECO:0000256" key="4">
    <source>
        <dbReference type="ARBA" id="ARBA00023163"/>
    </source>
</evidence>
<dbReference type="InterPro" id="IPR028941">
    <property type="entry name" value="WHIM2_dom"/>
</dbReference>
<feature type="domain" description="Bromo" evidence="8">
    <location>
        <begin position="929"/>
        <end position="991"/>
    </location>
</feature>
<accession>A0A1V9ZE67</accession>
<evidence type="ECO:0000256" key="5">
    <source>
        <dbReference type="ARBA" id="ARBA00023242"/>
    </source>
</evidence>
<evidence type="ECO:0000259" key="8">
    <source>
        <dbReference type="PROSITE" id="PS50014"/>
    </source>
</evidence>
<dbReference type="Proteomes" id="UP000243217">
    <property type="component" value="Unassembled WGS sequence"/>
</dbReference>
<dbReference type="PROSITE" id="PS00633">
    <property type="entry name" value="BROMODOMAIN_1"/>
    <property type="match status" value="1"/>
</dbReference>
<dbReference type="InterPro" id="IPR018359">
    <property type="entry name" value="Bromodomain_CS"/>
</dbReference>
<dbReference type="Pfam" id="PF00439">
    <property type="entry name" value="Bromodomain"/>
    <property type="match status" value="2"/>
</dbReference>
<comment type="subcellular location">
    <subcellularLocation>
        <location evidence="1">Nucleus</location>
    </subcellularLocation>
</comment>
<dbReference type="SUPFAM" id="SSF47370">
    <property type="entry name" value="Bromodomain"/>
    <property type="match status" value="2"/>
</dbReference>
<dbReference type="InterPro" id="IPR036427">
    <property type="entry name" value="Bromodomain-like_sf"/>
</dbReference>
<feature type="domain" description="Bromo" evidence="8">
    <location>
        <begin position="351"/>
        <end position="424"/>
    </location>
</feature>
<name>A0A1V9ZE67_9STRA</name>
<keyword evidence="10" id="KW-1185">Reference proteome</keyword>
<evidence type="ECO:0000256" key="7">
    <source>
        <dbReference type="SAM" id="MobiDB-lite"/>
    </source>
</evidence>
<reference evidence="9 10" key="1">
    <citation type="journal article" date="2014" name="Genome Biol. Evol.">
        <title>The secreted proteins of Achlya hypogyna and Thraustotheca clavata identify the ancestral oomycete secretome and reveal gene acquisitions by horizontal gene transfer.</title>
        <authorList>
            <person name="Misner I."/>
            <person name="Blouin N."/>
            <person name="Leonard G."/>
            <person name="Richards T.A."/>
            <person name="Lane C.E."/>
        </authorList>
    </citation>
    <scope>NUCLEOTIDE SEQUENCE [LARGE SCALE GENOMIC DNA]</scope>
    <source>
        <strain evidence="9 10">ATCC 34112</strain>
    </source>
</reference>
<dbReference type="GO" id="GO:0008623">
    <property type="term" value="C:CHRAC"/>
    <property type="evidence" value="ECO:0007669"/>
    <property type="project" value="TreeGrafter"/>
</dbReference>
<sequence>LDYTDGDPTLWVTTQHAWYKIAGPISGVLPHWSYRKHFTKARVMVEACFHIVSVLREWLPKYPHLSYRAVLQQVIEQSILGRYPLTIKLLIEHYKFIASQLGSLGENLPAGWFQSAFFKQLHRMHESFAIRVAKHEKQKADVEARRLQRERELQQRRQKADDARRHKEETRKQMEKERFEKKKYPMEDLEVLLELPEDEQMRVPHWPVDMTFPLAPNLSGHLLGELAMIYQAMHAYRDVIIGLPAVLSFNGFVMAMIEHNEHVVNGIFIAILETLVKEVPAYTQFLQPVAKPKNFHVKYGLHEQPYSITQFNWPEVLRELLLQAKDQAIDVCYIGKWDPWYGRELVLQSVMSHTQATPFLLPVDFEAMGLADYPTVVKRPMDLYTVAEALHNREYEANPSQFLEDLELIWANAMQYNGAESDIGRTAMNLSEFTSAEYRKYVLEPRRPSSPDTLEEVLTTTEFSQLSLELRIQALSWAIHEILQIERVRVDLATNVEKEFEIWREFRKDERERDQIRRNADRSRREREEAFRLMCINQGIPTNYNNVFSDATKKKHSFIAEFYANITQERTAEEATAIRESKEKEAWLHQALGQLRIRCAPLGKDRFHHRYYVIDGMYLMWEHNDTGAFHTYTKEDELESLLGWLNPKGIRESELKDKLDLISEDLIQNLNAKYTPLPIDTVETTFGLGKTLPLPIFEVSTSKTALETANQAMSGMENLLTKASKTQDSVSSTASTLAEAKTRLLGLEDRITNILPAECLAPDWHCQRLGWRPMVEEVSTAAQLLVLMATWLRQGVIMDLWMDVVLELSRKDWLNLRPKPCRNFCPEIDQQIVYFGNGHAQALADDAKIKHSTPLARPMDTVVREQTVVCRVTKIGYHHGNGDPYAVLSLLPLPLEGLSSHAPGSHLCTMPSSTQKIGRVLLRIMNKLKNDVNAGPFLEPVSTVDFPTYTDIVLKPMDLSTMTVNIKLEKYATSAAFLADIKLIAKNCKLFCDGRFPTLPPMANALVSLAESLVKKHAAELRAPENGGPRPRGRPPKVVVVEKPKPDPIPATITVSLRLENRLPEFIVDWNRYEVAVNRSWKSGEKVRILFRDAHGKPTEHFEATTAGSLSFLDNGLLPWEALRVVWDEDDGSDDSRVNPWY</sequence>
<evidence type="ECO:0000256" key="2">
    <source>
        <dbReference type="ARBA" id="ARBA00023015"/>
    </source>
</evidence>
<organism evidence="9 10">
    <name type="scientific">Thraustotheca clavata</name>
    <dbReference type="NCBI Taxonomy" id="74557"/>
    <lineage>
        <taxon>Eukaryota</taxon>
        <taxon>Sar</taxon>
        <taxon>Stramenopiles</taxon>
        <taxon>Oomycota</taxon>
        <taxon>Saprolegniomycetes</taxon>
        <taxon>Saprolegniales</taxon>
        <taxon>Achlyaceae</taxon>
        <taxon>Thraustotheca</taxon>
    </lineage>
</organism>
<dbReference type="OrthoDB" id="21449at2759"/>
<keyword evidence="3 6" id="KW-0103">Bromodomain</keyword>
<dbReference type="AlphaFoldDB" id="A0A1V9ZE67"/>
<dbReference type="InterPro" id="IPR047171">
    <property type="entry name" value="BAZ1A"/>
</dbReference>
<dbReference type="EMBL" id="JNBS01001985">
    <property type="protein sequence ID" value="OQR96181.1"/>
    <property type="molecule type" value="Genomic_DNA"/>
</dbReference>
<dbReference type="STRING" id="74557.A0A1V9ZE67"/>
<comment type="caution">
    <text evidence="9">The sequence shown here is derived from an EMBL/GenBank/DDBJ whole genome shotgun (WGS) entry which is preliminary data.</text>
</comment>
<dbReference type="GO" id="GO:0006355">
    <property type="term" value="P:regulation of DNA-templated transcription"/>
    <property type="evidence" value="ECO:0007669"/>
    <property type="project" value="TreeGrafter"/>
</dbReference>
<dbReference type="PANTHER" id="PTHR46510">
    <property type="entry name" value="BROMODOMAIN ADJACENT TO ZINC FINGER DOMAIN PROTEIN 1A"/>
    <property type="match status" value="1"/>
</dbReference>
<dbReference type="CDD" id="cd04369">
    <property type="entry name" value="Bromodomain"/>
    <property type="match status" value="1"/>
</dbReference>
<dbReference type="GO" id="GO:0045740">
    <property type="term" value="P:positive regulation of DNA replication"/>
    <property type="evidence" value="ECO:0007669"/>
    <property type="project" value="TreeGrafter"/>
</dbReference>
<feature type="non-terminal residue" evidence="9">
    <location>
        <position position="1"/>
    </location>
</feature>
<dbReference type="SMART" id="SM00297">
    <property type="entry name" value="BROMO"/>
    <property type="match status" value="2"/>
</dbReference>
<keyword evidence="5" id="KW-0539">Nucleus</keyword>
<gene>
    <name evidence="9" type="ORF">THRCLA_07361</name>
</gene>
<dbReference type="GO" id="GO:0006338">
    <property type="term" value="P:chromatin remodeling"/>
    <property type="evidence" value="ECO:0007669"/>
    <property type="project" value="InterPro"/>
</dbReference>
<evidence type="ECO:0000313" key="9">
    <source>
        <dbReference type="EMBL" id="OQR96181.1"/>
    </source>
</evidence>
<dbReference type="InterPro" id="IPR001487">
    <property type="entry name" value="Bromodomain"/>
</dbReference>
<dbReference type="GO" id="GO:0031445">
    <property type="term" value="P:regulation of heterochromatin formation"/>
    <property type="evidence" value="ECO:0007669"/>
    <property type="project" value="TreeGrafter"/>
</dbReference>
<evidence type="ECO:0000313" key="10">
    <source>
        <dbReference type="Proteomes" id="UP000243217"/>
    </source>
</evidence>
<dbReference type="PRINTS" id="PR00503">
    <property type="entry name" value="BROMODOMAIN"/>
</dbReference>
<dbReference type="PROSITE" id="PS50014">
    <property type="entry name" value="BROMODOMAIN_2"/>
    <property type="match status" value="2"/>
</dbReference>
<dbReference type="GO" id="GO:0003677">
    <property type="term" value="F:DNA binding"/>
    <property type="evidence" value="ECO:0007669"/>
    <property type="project" value="TreeGrafter"/>
</dbReference>
<dbReference type="Pfam" id="PF15613">
    <property type="entry name" value="WSD"/>
    <property type="match status" value="1"/>
</dbReference>
<dbReference type="PANTHER" id="PTHR46510:SF1">
    <property type="entry name" value="BROMODOMAIN ADJACENT TO ZINC FINGER DOMAIN PROTEIN 1A"/>
    <property type="match status" value="1"/>
</dbReference>
<protein>
    <recommendedName>
        <fullName evidence="8">Bromo domain-containing protein</fullName>
    </recommendedName>
</protein>
<evidence type="ECO:0000256" key="1">
    <source>
        <dbReference type="ARBA" id="ARBA00004123"/>
    </source>
</evidence>
<evidence type="ECO:0000256" key="6">
    <source>
        <dbReference type="PROSITE-ProRule" id="PRU00035"/>
    </source>
</evidence>
<proteinExistence type="predicted"/>